<dbReference type="SUPFAM" id="SSF54593">
    <property type="entry name" value="Glyoxalase/Bleomycin resistance protein/Dihydroxybiphenyl dioxygenase"/>
    <property type="match status" value="1"/>
</dbReference>
<dbReference type="Proteomes" id="UP000007392">
    <property type="component" value="Chromosome"/>
</dbReference>
<proteinExistence type="predicted"/>
<sequence length="131" mass="14617">MSIQRVGSIFLPVSDLERSIAFYSELGLVSRGMEDWGDGRRGATLFCDPHPEHAALLTLAEVSDPPAAWDHSVMCLNCSDVTGMHIELQGRGVRVTELETWDSPWNHHVMFDVYDPDGHRVNLIEMVPVTA</sequence>
<gene>
    <name evidence="2" type="ORF">B2K_22390</name>
</gene>
<evidence type="ECO:0000313" key="3">
    <source>
        <dbReference type="Proteomes" id="UP000007392"/>
    </source>
</evidence>
<dbReference type="CDD" id="cd06587">
    <property type="entry name" value="VOC"/>
    <property type="match status" value="1"/>
</dbReference>
<dbReference type="HOGENOM" id="CLU_1925491_0_0_9"/>
<dbReference type="EMBL" id="CP003422">
    <property type="protein sequence ID" value="AFH63410.1"/>
    <property type="molecule type" value="Genomic_DNA"/>
</dbReference>
<evidence type="ECO:0000313" key="2">
    <source>
        <dbReference type="EMBL" id="AFH63410.1"/>
    </source>
</evidence>
<dbReference type="PROSITE" id="PS51819">
    <property type="entry name" value="VOC"/>
    <property type="match status" value="1"/>
</dbReference>
<accession>I0BM13</accession>
<dbReference type="InterPro" id="IPR029068">
    <property type="entry name" value="Glyas_Bleomycin-R_OHBP_Dase"/>
</dbReference>
<dbReference type="Pfam" id="PF00903">
    <property type="entry name" value="Glyoxalase"/>
    <property type="match status" value="1"/>
</dbReference>
<dbReference type="RefSeq" id="WP_014651677.1">
    <property type="nucleotide sequence ID" value="NC_017672.3"/>
</dbReference>
<feature type="domain" description="VOC" evidence="1">
    <location>
        <begin position="5"/>
        <end position="126"/>
    </location>
</feature>
<dbReference type="Gene3D" id="3.10.180.10">
    <property type="entry name" value="2,3-Dihydroxybiphenyl 1,2-Dioxygenase, domain 1"/>
    <property type="match status" value="1"/>
</dbReference>
<protein>
    <recommendedName>
        <fullName evidence="1">VOC domain-containing protein</fullName>
    </recommendedName>
</protein>
<organism evidence="2 3">
    <name type="scientific">Paenibacillus mucilaginosus K02</name>
    <dbReference type="NCBI Taxonomy" id="997761"/>
    <lineage>
        <taxon>Bacteria</taxon>
        <taxon>Bacillati</taxon>
        <taxon>Bacillota</taxon>
        <taxon>Bacilli</taxon>
        <taxon>Bacillales</taxon>
        <taxon>Paenibacillaceae</taxon>
        <taxon>Paenibacillus</taxon>
    </lineage>
</organism>
<evidence type="ECO:0000259" key="1">
    <source>
        <dbReference type="PROSITE" id="PS51819"/>
    </source>
</evidence>
<dbReference type="OrthoDB" id="291991at2"/>
<dbReference type="KEGG" id="pmw:B2K_22390"/>
<name>I0BM13_9BACL</name>
<reference evidence="2 3" key="1">
    <citation type="submission" date="2013-06" db="EMBL/GenBank/DDBJ databases">
        <title>Complete genome sequence of Paenibacillus mucilaginosus K02.</title>
        <authorList>
            <person name="Xiao B."/>
            <person name="Sun L."/>
            <person name="Xiao L."/>
            <person name="Lian B."/>
        </authorList>
    </citation>
    <scope>NUCLEOTIDE SEQUENCE [LARGE SCALE GENOMIC DNA]</scope>
    <source>
        <strain evidence="2 3">K02</strain>
    </source>
</reference>
<dbReference type="PATRIC" id="fig|997761.3.peg.4413"/>
<dbReference type="InterPro" id="IPR037523">
    <property type="entry name" value="VOC_core"/>
</dbReference>
<dbReference type="AlphaFoldDB" id="I0BM13"/>
<dbReference type="InterPro" id="IPR004360">
    <property type="entry name" value="Glyas_Fos-R_dOase_dom"/>
</dbReference>